<dbReference type="GO" id="GO:0006357">
    <property type="term" value="P:regulation of transcription by RNA polymerase II"/>
    <property type="evidence" value="ECO:0007669"/>
    <property type="project" value="InterPro"/>
</dbReference>
<dbReference type="Gene3D" id="1.10.472.10">
    <property type="entry name" value="Cyclin-like"/>
    <property type="match status" value="2"/>
</dbReference>
<comment type="caution">
    <text evidence="3">The sequence shown here is derived from an EMBL/GenBank/DDBJ whole genome shotgun (WGS) entry which is preliminary data.</text>
</comment>
<accession>A0A8H3YEC2</accession>
<evidence type="ECO:0000313" key="4">
    <source>
        <dbReference type="Proteomes" id="UP000620104"/>
    </source>
</evidence>
<comment type="similarity">
    <text evidence="1">Belongs to the cyclin family.</text>
</comment>
<feature type="domain" description="Cyclin-like" evidence="2">
    <location>
        <begin position="176"/>
        <end position="258"/>
    </location>
</feature>
<evidence type="ECO:0000259" key="2">
    <source>
        <dbReference type="SMART" id="SM00385"/>
    </source>
</evidence>
<dbReference type="InterPro" id="IPR006671">
    <property type="entry name" value="Cyclin_N"/>
</dbReference>
<dbReference type="AlphaFoldDB" id="A0A8H3YEC2"/>
<keyword evidence="1" id="KW-0195">Cyclin</keyword>
<dbReference type="SMART" id="SM00385">
    <property type="entry name" value="CYCLIN"/>
    <property type="match status" value="2"/>
</dbReference>
<evidence type="ECO:0000313" key="3">
    <source>
        <dbReference type="EMBL" id="GHJ86304.1"/>
    </source>
</evidence>
<dbReference type="Pfam" id="PF00134">
    <property type="entry name" value="Cyclin_N"/>
    <property type="match status" value="1"/>
</dbReference>
<organism evidence="3 4">
    <name type="scientific">Naganishia liquefaciens</name>
    <dbReference type="NCBI Taxonomy" id="104408"/>
    <lineage>
        <taxon>Eukaryota</taxon>
        <taxon>Fungi</taxon>
        <taxon>Dikarya</taxon>
        <taxon>Basidiomycota</taxon>
        <taxon>Agaricomycotina</taxon>
        <taxon>Tremellomycetes</taxon>
        <taxon>Filobasidiales</taxon>
        <taxon>Filobasidiaceae</taxon>
        <taxon>Naganishia</taxon>
    </lineage>
</organism>
<dbReference type="Proteomes" id="UP000620104">
    <property type="component" value="Unassembled WGS sequence"/>
</dbReference>
<dbReference type="GO" id="GO:0016538">
    <property type="term" value="F:cyclin-dependent protein serine/threonine kinase regulator activity"/>
    <property type="evidence" value="ECO:0007669"/>
    <property type="project" value="InterPro"/>
</dbReference>
<dbReference type="InterPro" id="IPR036915">
    <property type="entry name" value="Cyclin-like_sf"/>
</dbReference>
<dbReference type="InterPro" id="IPR013763">
    <property type="entry name" value="Cyclin-like_dom"/>
</dbReference>
<name>A0A8H3YEC2_9TREE</name>
<proteinExistence type="inferred from homology"/>
<sequence length="321" mass="36393">MPHPPQPLASLVQIHTSRSRRDGIPAALEDDLRVAGCMLIQEVGILLELPQSTMATAQVLFHRFFYVSSMRSFSVHDTAIASLYLSTKLCETPIRLKTLLATYLIVLRRTQHLRRSLRAEDPQMRDLEEAAQSETTFEVPPAHASVWWSMKEAVCVAEMQILKRLGFNMQIDLPYSHVVNYCKILDLVAVPGIVQHSWAILNDALQTPIYTHHPPPTLACFAIHLATRLQGVPLPDQWWILFDASLDDIEACCGWVLRLWSRWGTSSTRSQAVGATEGEGEEEAERCMRWSRTWKLASSRHYVKGFVETGKVEGEYGWINI</sequence>
<reference evidence="3" key="1">
    <citation type="submission" date="2020-07" db="EMBL/GenBank/DDBJ databases">
        <title>Draft Genome Sequence of a Deep-Sea Yeast, Naganishia (Cryptococcus) liquefaciens strain N6.</title>
        <authorList>
            <person name="Han Y.W."/>
            <person name="Kajitani R."/>
            <person name="Morimoto H."/>
            <person name="Parhat M."/>
            <person name="Tsubouchi H."/>
            <person name="Bakenova O."/>
            <person name="Ogata M."/>
            <person name="Argunhan B."/>
            <person name="Aoki R."/>
            <person name="Kajiwara S."/>
            <person name="Itoh T."/>
            <person name="Iwasaki H."/>
        </authorList>
    </citation>
    <scope>NUCLEOTIDE SEQUENCE</scope>
    <source>
        <strain evidence="3">N6</strain>
    </source>
</reference>
<dbReference type="PANTHER" id="PTHR10026">
    <property type="entry name" value="CYCLIN"/>
    <property type="match status" value="1"/>
</dbReference>
<evidence type="ECO:0000256" key="1">
    <source>
        <dbReference type="RuleBase" id="RU000383"/>
    </source>
</evidence>
<keyword evidence="4" id="KW-1185">Reference proteome</keyword>
<dbReference type="EMBL" id="BLZA01000017">
    <property type="protein sequence ID" value="GHJ86304.1"/>
    <property type="molecule type" value="Genomic_DNA"/>
</dbReference>
<protein>
    <recommendedName>
        <fullName evidence="2">Cyclin-like domain-containing protein</fullName>
    </recommendedName>
</protein>
<feature type="domain" description="Cyclin-like" evidence="2">
    <location>
        <begin position="38"/>
        <end position="163"/>
    </location>
</feature>
<gene>
    <name evidence="3" type="ORF">NliqN6_2706</name>
</gene>
<dbReference type="SUPFAM" id="SSF47954">
    <property type="entry name" value="Cyclin-like"/>
    <property type="match status" value="2"/>
</dbReference>
<dbReference type="OrthoDB" id="10264655at2759"/>
<dbReference type="InterPro" id="IPR043198">
    <property type="entry name" value="Cyclin/Ssn8"/>
</dbReference>